<dbReference type="PANTHER" id="PTHR30012">
    <property type="entry name" value="GENERAL SECRETION PATHWAY PROTEIN"/>
    <property type="match status" value="1"/>
</dbReference>
<evidence type="ECO:0000313" key="13">
    <source>
        <dbReference type="Proteomes" id="UP000233534"/>
    </source>
</evidence>
<feature type="transmembrane region" description="Helical" evidence="10">
    <location>
        <begin position="375"/>
        <end position="396"/>
    </location>
</feature>
<comment type="similarity">
    <text evidence="2 9">Belongs to the GSP F family.</text>
</comment>
<evidence type="ECO:0000256" key="5">
    <source>
        <dbReference type="ARBA" id="ARBA00022519"/>
    </source>
</evidence>
<evidence type="ECO:0000256" key="7">
    <source>
        <dbReference type="ARBA" id="ARBA00022989"/>
    </source>
</evidence>
<keyword evidence="13" id="KW-1185">Reference proteome</keyword>
<feature type="domain" description="Type II secretion system protein GspF" evidence="11">
    <location>
        <begin position="273"/>
        <end position="394"/>
    </location>
</feature>
<dbReference type="InterPro" id="IPR003004">
    <property type="entry name" value="GspF/PilC"/>
</dbReference>
<name>A0A2K9E8M0_9FIRM</name>
<keyword evidence="4" id="KW-1003">Cell membrane</keyword>
<keyword evidence="8 10" id="KW-0472">Membrane</keyword>
<evidence type="ECO:0000259" key="11">
    <source>
        <dbReference type="Pfam" id="PF00482"/>
    </source>
</evidence>
<proteinExistence type="inferred from homology"/>
<evidence type="ECO:0000256" key="10">
    <source>
        <dbReference type="SAM" id="Phobius"/>
    </source>
</evidence>
<organism evidence="12 13">
    <name type="scientific">Acetivibrio saccincola</name>
    <dbReference type="NCBI Taxonomy" id="1677857"/>
    <lineage>
        <taxon>Bacteria</taxon>
        <taxon>Bacillati</taxon>
        <taxon>Bacillota</taxon>
        <taxon>Clostridia</taxon>
        <taxon>Eubacteriales</taxon>
        <taxon>Oscillospiraceae</taxon>
        <taxon>Acetivibrio</taxon>
    </lineage>
</organism>
<protein>
    <submittedName>
        <fullName evidence="12">Type II secretion system protein F</fullName>
    </submittedName>
</protein>
<dbReference type="KEGG" id="hsc:HVS_10145"/>
<evidence type="ECO:0000256" key="8">
    <source>
        <dbReference type="ARBA" id="ARBA00023136"/>
    </source>
</evidence>
<keyword evidence="6 9" id="KW-0812">Transmembrane</keyword>
<dbReference type="InterPro" id="IPR001992">
    <property type="entry name" value="T2SS_GspF/T4SS_PilC_CS"/>
</dbReference>
<evidence type="ECO:0000256" key="9">
    <source>
        <dbReference type="RuleBase" id="RU003923"/>
    </source>
</evidence>
<comment type="subcellular location">
    <subcellularLocation>
        <location evidence="1">Cell inner membrane</location>
        <topology evidence="1">Multi-pass membrane protein</topology>
    </subcellularLocation>
    <subcellularLocation>
        <location evidence="9">Cell membrane</location>
        <topology evidence="9">Multi-pass membrane protein</topology>
    </subcellularLocation>
</comment>
<sequence length="405" mass="45523">MPNFNYKVKTETGKVLTGEVKIESEVELRRILEEKGYKVVEIVEKTPLTDITEIKFFQKRVKINDLAIFCRQFAIVLEAGVPIAQCLEVLKLQTTNPTLRRRINEIYEDIQKGIALSSAFRKHEDIFPQFLINMVEAGEVSGQLDIVFQRVASYFEKQSKLNSKIKGALAYPVVVCIVAVLVVIVLMVAVVPQFVEILQDLGGELPLITKILIGISNFFRRFWYLIGLALAALIIFVAAYRKTPEGRLFFGKLLISIPIIKNLTRNIITARLTRTLGTLMASGVLLIQSMEVVAKVVGNAVIENKINDAIEEIKKGRGLTAPIMAMRYFSPLLISMIRIGEESGNLDFALDKAADFYDQEVETSVQQLTSIIEPLIIVFLALTVGFIVLSVLYPMFKLYDQLMNL</sequence>
<keyword evidence="5" id="KW-0997">Cell inner membrane</keyword>
<feature type="transmembrane region" description="Helical" evidence="10">
    <location>
        <begin position="222"/>
        <end position="240"/>
    </location>
</feature>
<dbReference type="EMBL" id="CP025197">
    <property type="protein sequence ID" value="AUG57926.1"/>
    <property type="molecule type" value="Genomic_DNA"/>
</dbReference>
<dbReference type="RefSeq" id="WP_101301862.1">
    <property type="nucleotide sequence ID" value="NZ_CP025197.1"/>
</dbReference>
<dbReference type="Pfam" id="PF00482">
    <property type="entry name" value="T2SSF"/>
    <property type="match status" value="2"/>
</dbReference>
<dbReference type="PROSITE" id="PS00874">
    <property type="entry name" value="T2SP_F"/>
    <property type="match status" value="1"/>
</dbReference>
<evidence type="ECO:0000256" key="6">
    <source>
        <dbReference type="ARBA" id="ARBA00022692"/>
    </source>
</evidence>
<gene>
    <name evidence="12" type="primary">epsF1</name>
    <name evidence="12" type="ORF">HVS_10145</name>
</gene>
<feature type="domain" description="Type II secretion system protein GspF" evidence="11">
    <location>
        <begin position="69"/>
        <end position="192"/>
    </location>
</feature>
<dbReference type="AlphaFoldDB" id="A0A2K9E8M0"/>
<evidence type="ECO:0000256" key="2">
    <source>
        <dbReference type="ARBA" id="ARBA00005745"/>
    </source>
</evidence>
<feature type="transmembrane region" description="Helical" evidence="10">
    <location>
        <begin position="168"/>
        <end position="191"/>
    </location>
</feature>
<dbReference type="PRINTS" id="PR00812">
    <property type="entry name" value="BCTERIALGSPF"/>
</dbReference>
<accession>A0A2K9E8M0</accession>
<keyword evidence="7 10" id="KW-1133">Transmembrane helix</keyword>
<evidence type="ECO:0000256" key="1">
    <source>
        <dbReference type="ARBA" id="ARBA00004429"/>
    </source>
</evidence>
<dbReference type="GO" id="GO:0009306">
    <property type="term" value="P:protein secretion"/>
    <property type="evidence" value="ECO:0007669"/>
    <property type="project" value="InterPro"/>
</dbReference>
<dbReference type="PANTHER" id="PTHR30012:SF0">
    <property type="entry name" value="TYPE II SECRETION SYSTEM PROTEIN F-RELATED"/>
    <property type="match status" value="1"/>
</dbReference>
<keyword evidence="3 9" id="KW-0813">Transport</keyword>
<evidence type="ECO:0000313" key="12">
    <source>
        <dbReference type="EMBL" id="AUG57926.1"/>
    </source>
</evidence>
<reference evidence="12 13" key="1">
    <citation type="submission" date="2017-12" db="EMBL/GenBank/DDBJ databases">
        <title>Complete genome sequence of Herbivorax saccincola GGR1, a novel Cellulosome-producing hydrolytic bacterium in a thermophilic biogas plant, established by Illumina and Nanopore MinION sequencing.</title>
        <authorList>
            <person name="Pechtl A."/>
            <person name="Ruckert C."/>
            <person name="Koeck D.E."/>
            <person name="Maus I."/>
            <person name="Winkler A."/>
            <person name="Kalinowski J."/>
            <person name="Puhler A."/>
            <person name="Schwarz W.W."/>
            <person name="Zverlov V.V."/>
            <person name="Schluter A."/>
            <person name="Liebl W."/>
        </authorList>
    </citation>
    <scope>NUCLEOTIDE SEQUENCE [LARGE SCALE GENOMIC DNA]</scope>
    <source>
        <strain evidence="13">SR1</strain>
    </source>
</reference>
<dbReference type="GO" id="GO:0005886">
    <property type="term" value="C:plasma membrane"/>
    <property type="evidence" value="ECO:0007669"/>
    <property type="project" value="UniProtKB-SubCell"/>
</dbReference>
<dbReference type="FunFam" id="1.20.81.30:FF:000001">
    <property type="entry name" value="Type II secretion system protein F"/>
    <property type="match status" value="2"/>
</dbReference>
<evidence type="ECO:0000256" key="4">
    <source>
        <dbReference type="ARBA" id="ARBA00022475"/>
    </source>
</evidence>
<dbReference type="Gene3D" id="1.20.81.30">
    <property type="entry name" value="Type II secretion system (T2SS), domain F"/>
    <property type="match status" value="2"/>
</dbReference>
<dbReference type="InterPro" id="IPR018076">
    <property type="entry name" value="T2SS_GspF_dom"/>
</dbReference>
<dbReference type="InterPro" id="IPR042094">
    <property type="entry name" value="T2SS_GspF_sf"/>
</dbReference>
<evidence type="ECO:0000256" key="3">
    <source>
        <dbReference type="ARBA" id="ARBA00022448"/>
    </source>
</evidence>
<dbReference type="Proteomes" id="UP000233534">
    <property type="component" value="Chromosome"/>
</dbReference>